<name>A0A2A6E1R4_9BACL</name>
<proteinExistence type="predicted"/>
<dbReference type="AlphaFoldDB" id="A0A2A6E1R4"/>
<feature type="transmembrane region" description="Helical" evidence="1">
    <location>
        <begin position="7"/>
        <end position="24"/>
    </location>
</feature>
<dbReference type="EMBL" id="MOXJ01000004">
    <property type="protein sequence ID" value="PDO11258.1"/>
    <property type="molecule type" value="Genomic_DNA"/>
</dbReference>
<gene>
    <name evidence="2" type="ORF">BLM47_03450</name>
</gene>
<feature type="transmembrane region" description="Helical" evidence="1">
    <location>
        <begin position="36"/>
        <end position="54"/>
    </location>
</feature>
<keyword evidence="1" id="KW-0812">Transmembrane</keyword>
<comment type="caution">
    <text evidence="2">The sequence shown here is derived from an EMBL/GenBank/DDBJ whole genome shotgun (WGS) entry which is preliminary data.</text>
</comment>
<keyword evidence="1" id="KW-0472">Membrane</keyword>
<organism evidence="2 3">
    <name type="scientific">Candidatus Reconcilbacillus cellulovorans</name>
    <dbReference type="NCBI Taxonomy" id="1906605"/>
    <lineage>
        <taxon>Bacteria</taxon>
        <taxon>Bacillati</taxon>
        <taxon>Bacillota</taxon>
        <taxon>Bacilli</taxon>
        <taxon>Bacillales</taxon>
        <taxon>Paenibacillaceae</taxon>
        <taxon>Candidatus Reconcilbacillus</taxon>
    </lineage>
</organism>
<evidence type="ECO:0000313" key="3">
    <source>
        <dbReference type="Proteomes" id="UP000243688"/>
    </source>
</evidence>
<keyword evidence="1" id="KW-1133">Transmembrane helix</keyword>
<accession>A0A2A6E1R4</accession>
<reference evidence="2 3" key="1">
    <citation type="submission" date="2016-12" db="EMBL/GenBank/DDBJ databases">
        <title>Candidatus Reconcilibacillus cellulovorans genome.</title>
        <authorList>
            <person name="Kolinko S."/>
            <person name="Wu Y.-W."/>
            <person name="Tachea F."/>
            <person name="Denzel E."/>
            <person name="Hiras J."/>
            <person name="Baecker N."/>
            <person name="Chan L.J."/>
            <person name="Eichorst S.A."/>
            <person name="Frey D."/>
            <person name="Adams P.D."/>
            <person name="Pray T."/>
            <person name="Tanjore D."/>
            <person name="Petzold C.J."/>
            <person name="Gladden J.M."/>
            <person name="Simmons B.A."/>
            <person name="Singer S.W."/>
        </authorList>
    </citation>
    <scope>NUCLEOTIDE SEQUENCE [LARGE SCALE GENOMIC DNA]</scope>
    <source>
        <strain evidence="2">JTherm</strain>
    </source>
</reference>
<evidence type="ECO:0000313" key="2">
    <source>
        <dbReference type="EMBL" id="PDO11258.1"/>
    </source>
</evidence>
<evidence type="ECO:0000256" key="1">
    <source>
        <dbReference type="SAM" id="Phobius"/>
    </source>
</evidence>
<dbReference type="Proteomes" id="UP000243688">
    <property type="component" value="Unassembled WGS sequence"/>
</dbReference>
<protein>
    <submittedName>
        <fullName evidence="2">Uncharacterized protein</fullName>
    </submittedName>
</protein>
<sequence>MIGTIRWNFTVAGVAALLTLALSWPNNRWWTALLDAFQAFVVLFVAVFAVRWLLGTVFGLKEKPLAKGTVIDFTTPEDSGADEFRPLAPPDVTAEVLRAWSREDEGSKK</sequence>